<dbReference type="GeneID" id="113146775"/>
<evidence type="ECO:0000313" key="4">
    <source>
        <dbReference type="RefSeq" id="XP_026190892.1"/>
    </source>
</evidence>
<reference evidence="4" key="1">
    <citation type="submission" date="2025-08" db="UniProtKB">
        <authorList>
            <consortium name="RefSeq"/>
        </authorList>
    </citation>
    <scope>IDENTIFICATION</scope>
</reference>
<feature type="region of interest" description="Disordered" evidence="1">
    <location>
        <begin position="1"/>
        <end position="63"/>
    </location>
</feature>
<dbReference type="Gene3D" id="1.10.8.1120">
    <property type="entry name" value="Histone RNA hairpin-binding protein RNA-binding domain"/>
    <property type="match status" value="1"/>
</dbReference>
<feature type="region of interest" description="Disordered" evidence="1">
    <location>
        <begin position="175"/>
        <end position="211"/>
    </location>
</feature>
<dbReference type="InterPro" id="IPR029344">
    <property type="entry name" value="SLBP_RNA_bind"/>
</dbReference>
<evidence type="ECO:0000256" key="1">
    <source>
        <dbReference type="SAM" id="MobiDB-lite"/>
    </source>
</evidence>
<name>A0A6P6RTQ3_9EIME</name>
<feature type="domain" description="Histone RNA hairpin-binding protein RNA-binding" evidence="2">
    <location>
        <begin position="75"/>
        <end position="143"/>
    </location>
</feature>
<evidence type="ECO:0000313" key="3">
    <source>
        <dbReference type="Proteomes" id="UP000515125"/>
    </source>
</evidence>
<gene>
    <name evidence="4" type="primary">LOC113146775</name>
</gene>
<sequence length="399" mass="43753">MQERRDCPQHPLSRGADAQPRQALLPQSRRLKGGGFSPPNNCSTNSNNSSNISRNSNNRKQHFQRCGTRELTLQQQQQRQQQLLLTKGGEGYARYAAAVSPSQRLLSCKDSWHPHTPNPSKPLSVAQWRDVLGTWRRQIHKWTNLPAELYAQLLLLSVPDQVRLLQELPPSQLDVRQGSSAHVAEAAADTDRETTSAAFKPPGVASASANTSKEAEKIAEAAGFPSLAFRRAQERLADIYGAAGAALVRFQQAEQQQQQQQAEQQQQQQALQGPVDQQRLQQLPLDMRFRLQNVAPTLRGTIPSPSSSFGSSTSSSSSSAQLLLTRQQQQAALLLADGGVLSSDACFSAFCALPRRSTTTKRKRFAQHLGWLARPYSSADMATHARATHAGGRGLLATE</sequence>
<dbReference type="Proteomes" id="UP000515125">
    <property type="component" value="Unplaced"/>
</dbReference>
<dbReference type="OrthoDB" id="265795at2759"/>
<evidence type="ECO:0000259" key="2">
    <source>
        <dbReference type="Pfam" id="PF15247"/>
    </source>
</evidence>
<dbReference type="RefSeq" id="XP_026190892.1">
    <property type="nucleotide sequence ID" value="XM_026335107.1"/>
</dbReference>
<dbReference type="InterPro" id="IPR038294">
    <property type="entry name" value="SLBP_RNA_bind_sf"/>
</dbReference>
<accession>A0A6P6RTQ3</accession>
<dbReference type="AlphaFoldDB" id="A0A6P6RTQ3"/>
<keyword evidence="3" id="KW-1185">Reference proteome</keyword>
<dbReference type="Pfam" id="PF15247">
    <property type="entry name" value="SLBP_RNA_bind"/>
    <property type="match status" value="1"/>
</dbReference>
<protein>
    <recommendedName>
        <fullName evidence="2">Histone RNA hairpin-binding protein RNA-binding domain-containing protein</fullName>
    </recommendedName>
</protein>
<feature type="compositionally biased region" description="Low complexity" evidence="1">
    <location>
        <begin position="40"/>
        <end position="56"/>
    </location>
</feature>
<organism evidence="3 4">
    <name type="scientific">Cyclospora cayetanensis</name>
    <dbReference type="NCBI Taxonomy" id="88456"/>
    <lineage>
        <taxon>Eukaryota</taxon>
        <taxon>Sar</taxon>
        <taxon>Alveolata</taxon>
        <taxon>Apicomplexa</taxon>
        <taxon>Conoidasida</taxon>
        <taxon>Coccidia</taxon>
        <taxon>Eucoccidiorida</taxon>
        <taxon>Eimeriorina</taxon>
        <taxon>Eimeriidae</taxon>
        <taxon>Cyclospora</taxon>
    </lineage>
</organism>
<proteinExistence type="predicted"/>
<dbReference type="GO" id="GO:0003723">
    <property type="term" value="F:RNA binding"/>
    <property type="evidence" value="ECO:0007669"/>
    <property type="project" value="InterPro"/>
</dbReference>